<gene>
    <name evidence="3" type="ORF">GCM10009564_06420</name>
</gene>
<dbReference type="Proteomes" id="UP001501072">
    <property type="component" value="Unassembled WGS sequence"/>
</dbReference>
<evidence type="ECO:0000256" key="2">
    <source>
        <dbReference type="SAM" id="SignalP"/>
    </source>
</evidence>
<evidence type="ECO:0000256" key="1">
    <source>
        <dbReference type="SAM" id="MobiDB-lite"/>
    </source>
</evidence>
<accession>A0ABN1STG4</accession>
<organism evidence="3 4">
    <name type="scientific">Streptomyces thermogriseus</name>
    <dbReference type="NCBI Taxonomy" id="75292"/>
    <lineage>
        <taxon>Bacteria</taxon>
        <taxon>Bacillati</taxon>
        <taxon>Actinomycetota</taxon>
        <taxon>Actinomycetes</taxon>
        <taxon>Kitasatosporales</taxon>
        <taxon>Streptomycetaceae</taxon>
        <taxon>Streptomyces</taxon>
    </lineage>
</organism>
<dbReference type="EMBL" id="BAAAHU010000003">
    <property type="protein sequence ID" value="GAA1004423.1"/>
    <property type="molecule type" value="Genomic_DNA"/>
</dbReference>
<comment type="caution">
    <text evidence="3">The sequence shown here is derived from an EMBL/GenBank/DDBJ whole genome shotgun (WGS) entry which is preliminary data.</text>
</comment>
<proteinExistence type="predicted"/>
<sequence>MRNRLRATVSASALLLLGPAVWPATETLKGSEPDVTVHNDLVTPQERAEFREALRYREKTGKWPCPESGHPPQQSAQGQEGVSDLVHHAEPDDHDCPTRGGA</sequence>
<reference evidence="3 4" key="1">
    <citation type="journal article" date="2019" name="Int. J. Syst. Evol. Microbiol.">
        <title>The Global Catalogue of Microorganisms (GCM) 10K type strain sequencing project: providing services to taxonomists for standard genome sequencing and annotation.</title>
        <authorList>
            <consortium name="The Broad Institute Genomics Platform"/>
            <consortium name="The Broad Institute Genome Sequencing Center for Infectious Disease"/>
            <person name="Wu L."/>
            <person name="Ma J."/>
        </authorList>
    </citation>
    <scope>NUCLEOTIDE SEQUENCE [LARGE SCALE GENOMIC DNA]</scope>
    <source>
        <strain evidence="3 4">JCM 11269</strain>
    </source>
</reference>
<feature type="compositionally biased region" description="Basic and acidic residues" evidence="1">
    <location>
        <begin position="85"/>
        <end position="102"/>
    </location>
</feature>
<evidence type="ECO:0000313" key="3">
    <source>
        <dbReference type="EMBL" id="GAA1004423.1"/>
    </source>
</evidence>
<feature type="chain" id="PRO_5046372455" description="Secreted protein" evidence="2">
    <location>
        <begin position="25"/>
        <end position="102"/>
    </location>
</feature>
<keyword evidence="4" id="KW-1185">Reference proteome</keyword>
<protein>
    <recommendedName>
        <fullName evidence="5">Secreted protein</fullName>
    </recommendedName>
</protein>
<keyword evidence="2" id="KW-0732">Signal</keyword>
<evidence type="ECO:0000313" key="4">
    <source>
        <dbReference type="Proteomes" id="UP001501072"/>
    </source>
</evidence>
<feature type="signal peptide" evidence="2">
    <location>
        <begin position="1"/>
        <end position="24"/>
    </location>
</feature>
<name>A0ABN1STG4_9ACTN</name>
<feature type="region of interest" description="Disordered" evidence="1">
    <location>
        <begin position="59"/>
        <end position="102"/>
    </location>
</feature>
<dbReference type="RefSeq" id="WP_067388216.1">
    <property type="nucleotide sequence ID" value="NZ_BAAAHU010000003.1"/>
</dbReference>
<evidence type="ECO:0008006" key="5">
    <source>
        <dbReference type="Google" id="ProtNLM"/>
    </source>
</evidence>
<feature type="compositionally biased region" description="Polar residues" evidence="1">
    <location>
        <begin position="71"/>
        <end position="80"/>
    </location>
</feature>